<dbReference type="SUPFAM" id="SSF56112">
    <property type="entry name" value="Protein kinase-like (PK-like)"/>
    <property type="match status" value="1"/>
</dbReference>
<evidence type="ECO:0000256" key="2">
    <source>
        <dbReference type="ARBA" id="ARBA00005543"/>
    </source>
</evidence>
<dbReference type="Proteomes" id="UP000800235">
    <property type="component" value="Unassembled WGS sequence"/>
</dbReference>
<dbReference type="InterPro" id="IPR051035">
    <property type="entry name" value="Mito_inheritance_9"/>
</dbReference>
<keyword evidence="9" id="KW-1185">Reference proteome</keyword>
<evidence type="ECO:0000256" key="1">
    <source>
        <dbReference type="ARBA" id="ARBA00004173"/>
    </source>
</evidence>
<gene>
    <name evidence="8" type="ORF">EJ08DRAFT_270470</name>
</gene>
<evidence type="ECO:0000259" key="7">
    <source>
        <dbReference type="Pfam" id="PF01636"/>
    </source>
</evidence>
<dbReference type="PANTHER" id="PTHR36091:SF1">
    <property type="entry name" value="ALTERED INHERITANCE OF MITOCHONDRIA PROTEIN 9, MITOCHONDRIAL"/>
    <property type="match status" value="1"/>
</dbReference>
<dbReference type="InterPro" id="IPR002575">
    <property type="entry name" value="Aminoglycoside_PTrfase"/>
</dbReference>
<evidence type="ECO:0000313" key="8">
    <source>
        <dbReference type="EMBL" id="KAF2429614.1"/>
    </source>
</evidence>
<accession>A0A9P4NQS9</accession>
<name>A0A9P4NQS9_9PEZI</name>
<protein>
    <recommendedName>
        <fullName evidence="3">Altered inheritance of mitochondria protein 9, mitochondrial</fullName>
    </recommendedName>
    <alternativeName>
        <fullName evidence="6">Found in mitochondrial proteome protein 29</fullName>
    </alternativeName>
</protein>
<dbReference type="Pfam" id="PF01636">
    <property type="entry name" value="APH"/>
    <property type="match status" value="1"/>
</dbReference>
<evidence type="ECO:0000256" key="3">
    <source>
        <dbReference type="ARBA" id="ARBA00016197"/>
    </source>
</evidence>
<reference evidence="8" key="1">
    <citation type="journal article" date="2020" name="Stud. Mycol.">
        <title>101 Dothideomycetes genomes: a test case for predicting lifestyles and emergence of pathogens.</title>
        <authorList>
            <person name="Haridas S."/>
            <person name="Albert R."/>
            <person name="Binder M."/>
            <person name="Bloem J."/>
            <person name="Labutti K."/>
            <person name="Salamov A."/>
            <person name="Andreopoulos B."/>
            <person name="Baker S."/>
            <person name="Barry K."/>
            <person name="Bills G."/>
            <person name="Bluhm B."/>
            <person name="Cannon C."/>
            <person name="Castanera R."/>
            <person name="Culley D."/>
            <person name="Daum C."/>
            <person name="Ezra D."/>
            <person name="Gonzalez J."/>
            <person name="Henrissat B."/>
            <person name="Kuo A."/>
            <person name="Liang C."/>
            <person name="Lipzen A."/>
            <person name="Lutzoni F."/>
            <person name="Magnuson J."/>
            <person name="Mondo S."/>
            <person name="Nolan M."/>
            <person name="Ohm R."/>
            <person name="Pangilinan J."/>
            <person name="Park H.-J."/>
            <person name="Ramirez L."/>
            <person name="Alfaro M."/>
            <person name="Sun H."/>
            <person name="Tritt A."/>
            <person name="Yoshinaga Y."/>
            <person name="Zwiers L.-H."/>
            <person name="Turgeon B."/>
            <person name="Goodwin S."/>
            <person name="Spatafora J."/>
            <person name="Crous P."/>
            <person name="Grigoriev I."/>
        </authorList>
    </citation>
    <scope>NUCLEOTIDE SEQUENCE</scope>
    <source>
        <strain evidence="8">CBS 130266</strain>
    </source>
</reference>
<evidence type="ECO:0000256" key="6">
    <source>
        <dbReference type="ARBA" id="ARBA00031849"/>
    </source>
</evidence>
<dbReference type="Gene3D" id="3.30.200.20">
    <property type="entry name" value="Phosphorylase Kinase, domain 1"/>
    <property type="match status" value="1"/>
</dbReference>
<dbReference type="Gene3D" id="3.90.1200.10">
    <property type="match status" value="1"/>
</dbReference>
<evidence type="ECO:0000256" key="4">
    <source>
        <dbReference type="ARBA" id="ARBA00022946"/>
    </source>
</evidence>
<dbReference type="PANTHER" id="PTHR36091">
    <property type="entry name" value="ALTERED INHERITANCE OF MITOCHONDRIA PROTEIN 9, MITOCHONDRIAL"/>
    <property type="match status" value="1"/>
</dbReference>
<evidence type="ECO:0000313" key="9">
    <source>
        <dbReference type="Proteomes" id="UP000800235"/>
    </source>
</evidence>
<comment type="subcellular location">
    <subcellularLocation>
        <location evidence="1">Mitochondrion</location>
    </subcellularLocation>
</comment>
<sequence length="549" mass="61752">MLRLFRRLGGNFPNKRSISSVLPSRALSITCRGQKISREDLFRYTNGRFLVNEKAQCSRRYVNFNLEQLCAVVASAEGCASPVTAIEKMEGGFSKALLMKREDGTEVIAKIPFPNAGPPMYTTASEVAVLKYVKEHTTVPVPKVLAWSSDSSNPVGAEYIIMEKATGVQLFTAWDGLDGSARLSLIEQLTEIEGQLARIDFPAFGHLYLRHSVQDQALHQKLAPTADPTSSYCVGPSCDRSWEQASVGDKSLDKGPWNTLSQLGIGLSQRESSHFSGPGNLTSASQAVVQLLRHAAQTMELLDSNPMIAQSAKPTLWHTDLHMGNIFVSEKDPSKIVSLIDWQSISISPLFMQVRWPVFLEPPDDYAEGFVKPKLPENFEDLDEDGKASASYKFKSASRTKGYEISTYFQNRAAYDARRVPRVFKELFIRCGEVHEEGIVALRACLIELSQTWEELRFPGPCPMSFTEEQIKAHDIEFEEYLERHRIQKFAREYLDTDTDGWISPEIDFNEKLEQNRAIFELMVQKLAAETTREELVEIWPFSEALGTN</sequence>
<dbReference type="InterPro" id="IPR011009">
    <property type="entry name" value="Kinase-like_dom_sf"/>
</dbReference>
<dbReference type="AlphaFoldDB" id="A0A9P4NQS9"/>
<keyword evidence="4" id="KW-0809">Transit peptide</keyword>
<dbReference type="GO" id="GO:0005739">
    <property type="term" value="C:mitochondrion"/>
    <property type="evidence" value="ECO:0007669"/>
    <property type="project" value="UniProtKB-SubCell"/>
</dbReference>
<keyword evidence="5" id="KW-0496">Mitochondrion</keyword>
<dbReference type="EMBL" id="MU007045">
    <property type="protein sequence ID" value="KAF2429614.1"/>
    <property type="molecule type" value="Genomic_DNA"/>
</dbReference>
<comment type="similarity">
    <text evidence="2">Belongs to the AIM9 family.</text>
</comment>
<dbReference type="OrthoDB" id="2906425at2759"/>
<evidence type="ECO:0000256" key="5">
    <source>
        <dbReference type="ARBA" id="ARBA00023128"/>
    </source>
</evidence>
<proteinExistence type="inferred from homology"/>
<feature type="domain" description="Aminoglycoside phosphotransferase" evidence="7">
    <location>
        <begin position="293"/>
        <end position="350"/>
    </location>
</feature>
<comment type="caution">
    <text evidence="8">The sequence shown here is derived from an EMBL/GenBank/DDBJ whole genome shotgun (WGS) entry which is preliminary data.</text>
</comment>
<organism evidence="8 9">
    <name type="scientific">Tothia fuscella</name>
    <dbReference type="NCBI Taxonomy" id="1048955"/>
    <lineage>
        <taxon>Eukaryota</taxon>
        <taxon>Fungi</taxon>
        <taxon>Dikarya</taxon>
        <taxon>Ascomycota</taxon>
        <taxon>Pezizomycotina</taxon>
        <taxon>Dothideomycetes</taxon>
        <taxon>Pleosporomycetidae</taxon>
        <taxon>Venturiales</taxon>
        <taxon>Cylindrosympodiaceae</taxon>
        <taxon>Tothia</taxon>
    </lineage>
</organism>